<feature type="transmembrane region" description="Helical" evidence="12">
    <location>
        <begin position="40"/>
        <end position="57"/>
    </location>
</feature>
<dbReference type="AlphaFoldDB" id="A0A2H0YSG4"/>
<dbReference type="InterPro" id="IPR048254">
    <property type="entry name" value="CDP_ALCOHOL_P_TRANSF_CS"/>
</dbReference>
<keyword evidence="7" id="KW-0443">Lipid metabolism</keyword>
<accession>A0A2H0YSG4</accession>
<comment type="subcellular location">
    <subcellularLocation>
        <location evidence="1">Membrane</location>
        <topology evidence="1">Multi-pass membrane protein</topology>
    </subcellularLocation>
</comment>
<evidence type="ECO:0000313" key="14">
    <source>
        <dbReference type="Proteomes" id="UP000228711"/>
    </source>
</evidence>
<organism evidence="13 14">
    <name type="scientific">Candidatus Kerfeldbacteria bacterium CG08_land_8_20_14_0_20_42_7</name>
    <dbReference type="NCBI Taxonomy" id="2014245"/>
    <lineage>
        <taxon>Bacteria</taxon>
        <taxon>Candidatus Kerfeldiibacteriota</taxon>
    </lineage>
</organism>
<evidence type="ECO:0000256" key="8">
    <source>
        <dbReference type="ARBA" id="ARBA00023136"/>
    </source>
</evidence>
<proteinExistence type="inferred from homology"/>
<feature type="transmembrane region" description="Helical" evidence="12">
    <location>
        <begin position="119"/>
        <end position="142"/>
    </location>
</feature>
<evidence type="ECO:0000256" key="2">
    <source>
        <dbReference type="ARBA" id="ARBA00010441"/>
    </source>
</evidence>
<keyword evidence="5 12" id="KW-0812">Transmembrane</keyword>
<reference evidence="14" key="1">
    <citation type="submission" date="2017-09" db="EMBL/GenBank/DDBJ databases">
        <title>Depth-based differentiation of microbial function through sediment-hosted aquifers and enrichment of novel symbionts in the deep terrestrial subsurface.</title>
        <authorList>
            <person name="Probst A.J."/>
            <person name="Ladd B."/>
            <person name="Jarett J.K."/>
            <person name="Geller-Mcgrath D.E."/>
            <person name="Sieber C.M.K."/>
            <person name="Emerson J.B."/>
            <person name="Anantharaman K."/>
            <person name="Thomas B.C."/>
            <person name="Malmstrom R."/>
            <person name="Stieglmeier M."/>
            <person name="Klingl A."/>
            <person name="Woyke T."/>
            <person name="Ryan C.M."/>
            <person name="Banfield J.F."/>
        </authorList>
    </citation>
    <scope>NUCLEOTIDE SEQUENCE [LARGE SCALE GENOMIC DNA]</scope>
</reference>
<feature type="transmembrane region" description="Helical" evidence="12">
    <location>
        <begin position="187"/>
        <end position="205"/>
    </location>
</feature>
<evidence type="ECO:0000256" key="3">
    <source>
        <dbReference type="ARBA" id="ARBA00022516"/>
    </source>
</evidence>
<evidence type="ECO:0000256" key="4">
    <source>
        <dbReference type="ARBA" id="ARBA00022679"/>
    </source>
</evidence>
<evidence type="ECO:0000256" key="6">
    <source>
        <dbReference type="ARBA" id="ARBA00022989"/>
    </source>
</evidence>
<comment type="similarity">
    <text evidence="2 11">Belongs to the CDP-alcohol phosphatidyltransferase class-I family.</text>
</comment>
<evidence type="ECO:0000313" key="13">
    <source>
        <dbReference type="EMBL" id="PIS41427.1"/>
    </source>
</evidence>
<evidence type="ECO:0000256" key="7">
    <source>
        <dbReference type="ARBA" id="ARBA00023098"/>
    </source>
</evidence>
<dbReference type="PANTHER" id="PTHR14269">
    <property type="entry name" value="CDP-DIACYLGLYCEROL--GLYCEROL-3-PHOSPHATE 3-PHOSPHATIDYLTRANSFERASE-RELATED"/>
    <property type="match status" value="1"/>
</dbReference>
<dbReference type="PANTHER" id="PTHR14269:SF62">
    <property type="entry name" value="CDP-DIACYLGLYCEROL--GLYCEROL-3-PHOSPHATE 3-PHOSPHATIDYLTRANSFERASE 1, CHLOROPLASTIC"/>
    <property type="match status" value="1"/>
</dbReference>
<evidence type="ECO:0000256" key="1">
    <source>
        <dbReference type="ARBA" id="ARBA00004141"/>
    </source>
</evidence>
<dbReference type="Gene3D" id="1.20.120.1760">
    <property type="match status" value="1"/>
</dbReference>
<keyword evidence="6 12" id="KW-1133">Transmembrane helix</keyword>
<name>A0A2H0YSG4_9BACT</name>
<dbReference type="InterPro" id="IPR000462">
    <property type="entry name" value="CDP-OH_P_trans"/>
</dbReference>
<dbReference type="Proteomes" id="UP000228711">
    <property type="component" value="Unassembled WGS sequence"/>
</dbReference>
<dbReference type="InterPro" id="IPR050324">
    <property type="entry name" value="CDP-alcohol_PTase-I"/>
</dbReference>
<dbReference type="InterPro" id="IPR043130">
    <property type="entry name" value="CDP-OH_PTrfase_TM_dom"/>
</dbReference>
<dbReference type="GO" id="GO:0046474">
    <property type="term" value="P:glycerophospholipid biosynthetic process"/>
    <property type="evidence" value="ECO:0007669"/>
    <property type="project" value="TreeGrafter"/>
</dbReference>
<dbReference type="GO" id="GO:0016780">
    <property type="term" value="F:phosphotransferase activity, for other substituted phosphate groups"/>
    <property type="evidence" value="ECO:0007669"/>
    <property type="project" value="InterPro"/>
</dbReference>
<protein>
    <recommendedName>
        <fullName evidence="15">CDP-diacylglycerol--glycerol-3-phosphate 3-phosphatidyltransferase</fullName>
    </recommendedName>
</protein>
<sequence length="272" mass="30843">MLRKIETRFNELKATKDQVLGIFFELPGIRQVFKYMTPNQLCYFRIFAAIIMMWLFITNEYSLAFTLFIFAAFTDFIDGPLARWKKQVTAEGENLDPIADKVLISIPLLLIGVEHFDKQSIAFFLAVELLLVFTANALKPFLRSKFSIPLSSGSNGFGQTKMLLQTAAVGVLLYDSLNQSVVMASEMLLWVSIGFGMLSFFRHLARMDTVDKFGKPIKPIEKRNELSRFQTLLHSTRSFCAFQQALLLCVNTTRLHFGYCLASLPQTGSMDG</sequence>
<evidence type="ECO:0000256" key="9">
    <source>
        <dbReference type="ARBA" id="ARBA00023209"/>
    </source>
</evidence>
<comment type="caution">
    <text evidence="13">The sequence shown here is derived from an EMBL/GenBank/DDBJ whole genome shotgun (WGS) entry which is preliminary data.</text>
</comment>
<evidence type="ECO:0000256" key="10">
    <source>
        <dbReference type="ARBA" id="ARBA00023264"/>
    </source>
</evidence>
<keyword evidence="9" id="KW-0594">Phospholipid biosynthesis</keyword>
<evidence type="ECO:0000256" key="5">
    <source>
        <dbReference type="ARBA" id="ARBA00022692"/>
    </source>
</evidence>
<keyword evidence="8 12" id="KW-0472">Membrane</keyword>
<dbReference type="EMBL" id="PEXV01000106">
    <property type="protein sequence ID" value="PIS41427.1"/>
    <property type="molecule type" value="Genomic_DNA"/>
</dbReference>
<dbReference type="PROSITE" id="PS00379">
    <property type="entry name" value="CDP_ALCOHOL_P_TRANSF"/>
    <property type="match status" value="1"/>
</dbReference>
<dbReference type="Pfam" id="PF01066">
    <property type="entry name" value="CDP-OH_P_transf"/>
    <property type="match status" value="1"/>
</dbReference>
<gene>
    <name evidence="13" type="ORF">COT25_03155</name>
</gene>
<dbReference type="GO" id="GO:0016020">
    <property type="term" value="C:membrane"/>
    <property type="evidence" value="ECO:0007669"/>
    <property type="project" value="UniProtKB-SubCell"/>
</dbReference>
<evidence type="ECO:0000256" key="12">
    <source>
        <dbReference type="SAM" id="Phobius"/>
    </source>
</evidence>
<evidence type="ECO:0000256" key="11">
    <source>
        <dbReference type="RuleBase" id="RU003750"/>
    </source>
</evidence>
<keyword evidence="4 11" id="KW-0808">Transferase</keyword>
<keyword evidence="10" id="KW-1208">Phospholipid metabolism</keyword>
<keyword evidence="3" id="KW-0444">Lipid biosynthesis</keyword>
<feature type="transmembrane region" description="Helical" evidence="12">
    <location>
        <begin position="63"/>
        <end position="82"/>
    </location>
</feature>
<evidence type="ECO:0008006" key="15">
    <source>
        <dbReference type="Google" id="ProtNLM"/>
    </source>
</evidence>